<dbReference type="AlphaFoldDB" id="A0A7W4YME6"/>
<dbReference type="Pfam" id="PF12688">
    <property type="entry name" value="TPR_5"/>
    <property type="match status" value="1"/>
</dbReference>
<protein>
    <recommendedName>
        <fullName evidence="1">Tetratrico peptide repeat group 5 domain-containing protein</fullName>
    </recommendedName>
</protein>
<sequence>MSLSWQERIDAVWADTTLSDAERIAAIDDVAAERGESDPVALFERGGARDSAGIEYEAVALYRRALEAGLPELQRVQASVQLASTLRNLGEVSESIRLLQAERANAHRHGLADAVEAFYALALASDDRPVEAAAVALAALAPHLPQYSRSVRAYADELSSLRSEN</sequence>
<dbReference type="InterPro" id="IPR041656">
    <property type="entry name" value="TPR_5"/>
</dbReference>
<dbReference type="Proteomes" id="UP000529310">
    <property type="component" value="Unassembled WGS sequence"/>
</dbReference>
<feature type="domain" description="Tetratrico peptide repeat group 5" evidence="1">
    <location>
        <begin position="39"/>
        <end position="158"/>
    </location>
</feature>
<evidence type="ECO:0000313" key="2">
    <source>
        <dbReference type="EMBL" id="MBB2974561.1"/>
    </source>
</evidence>
<keyword evidence="3" id="KW-1185">Reference proteome</keyword>
<accession>A0A7W4YME6</accession>
<evidence type="ECO:0000259" key="1">
    <source>
        <dbReference type="Pfam" id="PF12688"/>
    </source>
</evidence>
<dbReference type="InterPro" id="IPR011990">
    <property type="entry name" value="TPR-like_helical_dom_sf"/>
</dbReference>
<reference evidence="2 3" key="1">
    <citation type="submission" date="2020-08" db="EMBL/GenBank/DDBJ databases">
        <title>Sequencing the genomes of 1000 actinobacteria strains.</title>
        <authorList>
            <person name="Klenk H.-P."/>
        </authorList>
    </citation>
    <scope>NUCLEOTIDE SEQUENCE [LARGE SCALE GENOMIC DNA]</scope>
    <source>
        <strain evidence="2 3">DSM 27099</strain>
    </source>
</reference>
<gene>
    <name evidence="2" type="ORF">FHX49_000102</name>
</gene>
<evidence type="ECO:0000313" key="3">
    <source>
        <dbReference type="Proteomes" id="UP000529310"/>
    </source>
</evidence>
<comment type="caution">
    <text evidence="2">The sequence shown here is derived from an EMBL/GenBank/DDBJ whole genome shotgun (WGS) entry which is preliminary data.</text>
</comment>
<organism evidence="2 3">
    <name type="scientific">Microbacterium endophyticum</name>
    <dbReference type="NCBI Taxonomy" id="1526412"/>
    <lineage>
        <taxon>Bacteria</taxon>
        <taxon>Bacillati</taxon>
        <taxon>Actinomycetota</taxon>
        <taxon>Actinomycetes</taxon>
        <taxon>Micrococcales</taxon>
        <taxon>Microbacteriaceae</taxon>
        <taxon>Microbacterium</taxon>
    </lineage>
</organism>
<proteinExistence type="predicted"/>
<dbReference type="EMBL" id="JACHWQ010000001">
    <property type="protein sequence ID" value="MBB2974561.1"/>
    <property type="molecule type" value="Genomic_DNA"/>
</dbReference>
<dbReference type="RefSeq" id="WP_165142779.1">
    <property type="nucleotide sequence ID" value="NZ_CP049255.1"/>
</dbReference>
<name>A0A7W4YME6_9MICO</name>
<dbReference type="Gene3D" id="1.25.40.10">
    <property type="entry name" value="Tetratricopeptide repeat domain"/>
    <property type="match status" value="1"/>
</dbReference>